<reference evidence="12 13" key="1">
    <citation type="submission" date="2017-09" db="EMBL/GenBank/DDBJ databases">
        <title>Biodiversity and function of Thalassospira species in the particle-attached aromatic-hydrocarbon-degrading consortia from the surface seawater of the China South Sea.</title>
        <authorList>
            <person name="Dong C."/>
            <person name="Lai Q."/>
            <person name="Shao Z."/>
        </authorList>
    </citation>
    <scope>NUCLEOTIDE SEQUENCE [LARGE SCALE GENOMIC DNA]</scope>
    <source>
        <strain evidence="12 13">139Z-12</strain>
    </source>
</reference>
<keyword evidence="5 11" id="KW-0479">Metal-binding</keyword>
<evidence type="ECO:0000256" key="9">
    <source>
        <dbReference type="ARBA" id="ARBA00022842"/>
    </source>
</evidence>
<gene>
    <name evidence="11" type="primary">thiM</name>
    <name evidence="12" type="ORF">COO92_09570</name>
</gene>
<dbReference type="InterPro" id="IPR000417">
    <property type="entry name" value="Hyethyz_kinase"/>
</dbReference>
<evidence type="ECO:0000256" key="1">
    <source>
        <dbReference type="ARBA" id="ARBA00001771"/>
    </source>
</evidence>
<dbReference type="AlphaFoldDB" id="A0A2N3L8D3"/>
<evidence type="ECO:0000313" key="12">
    <source>
        <dbReference type="EMBL" id="PKR59069.1"/>
    </source>
</evidence>
<dbReference type="GO" id="GO:0009229">
    <property type="term" value="P:thiamine diphosphate biosynthetic process"/>
    <property type="evidence" value="ECO:0007669"/>
    <property type="project" value="UniProtKB-UniRule"/>
</dbReference>
<dbReference type="CDD" id="cd01170">
    <property type="entry name" value="THZ_kinase"/>
    <property type="match status" value="1"/>
</dbReference>
<dbReference type="SUPFAM" id="SSF53613">
    <property type="entry name" value="Ribokinase-like"/>
    <property type="match status" value="1"/>
</dbReference>
<evidence type="ECO:0000256" key="11">
    <source>
        <dbReference type="HAMAP-Rule" id="MF_00228"/>
    </source>
</evidence>
<feature type="binding site" evidence="11">
    <location>
        <position position="196"/>
    </location>
    <ligand>
        <name>substrate</name>
    </ligand>
</feature>
<comment type="similarity">
    <text evidence="11">Belongs to the Thz kinase family.</text>
</comment>
<dbReference type="NCBIfam" id="TIGR00694">
    <property type="entry name" value="thiM"/>
    <property type="match status" value="1"/>
</dbReference>
<keyword evidence="6 11" id="KW-0547">Nucleotide-binding</keyword>
<comment type="caution">
    <text evidence="12">The sequence shown here is derived from an EMBL/GenBank/DDBJ whole genome shotgun (WGS) entry which is preliminary data.</text>
</comment>
<protein>
    <recommendedName>
        <fullName evidence="11">Hydroxyethylthiazole kinase</fullName>
        <ecNumber evidence="11">2.7.1.50</ecNumber>
    </recommendedName>
    <alternativeName>
        <fullName evidence="11">4-methyl-5-beta-hydroxyethylthiazole kinase</fullName>
        <shortName evidence="11">TH kinase</shortName>
        <shortName evidence="11">Thz kinase</shortName>
    </alternativeName>
</protein>
<evidence type="ECO:0000256" key="8">
    <source>
        <dbReference type="ARBA" id="ARBA00022840"/>
    </source>
</evidence>
<evidence type="ECO:0000256" key="3">
    <source>
        <dbReference type="ARBA" id="ARBA00004868"/>
    </source>
</evidence>
<organism evidence="12 13">
    <name type="scientific">Thalassospira lohafexi</name>
    <dbReference type="NCBI Taxonomy" id="744227"/>
    <lineage>
        <taxon>Bacteria</taxon>
        <taxon>Pseudomonadati</taxon>
        <taxon>Pseudomonadota</taxon>
        <taxon>Alphaproteobacteria</taxon>
        <taxon>Rhodospirillales</taxon>
        <taxon>Thalassospiraceae</taxon>
        <taxon>Thalassospira</taxon>
    </lineage>
</organism>
<dbReference type="InterPro" id="IPR029056">
    <property type="entry name" value="Ribokinase-like"/>
</dbReference>
<dbReference type="PRINTS" id="PR01099">
    <property type="entry name" value="HYETHTZKNASE"/>
</dbReference>
<dbReference type="EC" id="2.7.1.50" evidence="11"/>
<dbReference type="NCBIfam" id="NF006830">
    <property type="entry name" value="PRK09355.1"/>
    <property type="match status" value="1"/>
</dbReference>
<evidence type="ECO:0000256" key="10">
    <source>
        <dbReference type="ARBA" id="ARBA00022977"/>
    </source>
</evidence>
<evidence type="ECO:0000256" key="2">
    <source>
        <dbReference type="ARBA" id="ARBA00001946"/>
    </source>
</evidence>
<dbReference type="GO" id="GO:0009228">
    <property type="term" value="P:thiamine biosynthetic process"/>
    <property type="evidence" value="ECO:0007669"/>
    <property type="project" value="UniProtKB-KW"/>
</dbReference>
<dbReference type="GO" id="GO:0005524">
    <property type="term" value="F:ATP binding"/>
    <property type="evidence" value="ECO:0007669"/>
    <property type="project" value="UniProtKB-UniRule"/>
</dbReference>
<dbReference type="EMBL" id="NXGX01000003">
    <property type="protein sequence ID" value="PKR59069.1"/>
    <property type="molecule type" value="Genomic_DNA"/>
</dbReference>
<dbReference type="RefSeq" id="WP_101301628.1">
    <property type="nucleotide sequence ID" value="NZ_NXGX01000003.1"/>
</dbReference>
<dbReference type="GO" id="GO:0004417">
    <property type="term" value="F:hydroxyethylthiazole kinase activity"/>
    <property type="evidence" value="ECO:0007669"/>
    <property type="project" value="UniProtKB-UniRule"/>
</dbReference>
<feature type="binding site" evidence="11">
    <location>
        <position position="48"/>
    </location>
    <ligand>
        <name>substrate</name>
    </ligand>
</feature>
<proteinExistence type="inferred from homology"/>
<evidence type="ECO:0000256" key="4">
    <source>
        <dbReference type="ARBA" id="ARBA00022679"/>
    </source>
</evidence>
<keyword evidence="13" id="KW-1185">Reference proteome</keyword>
<feature type="binding site" evidence="11">
    <location>
        <position position="169"/>
    </location>
    <ligand>
        <name>ATP</name>
        <dbReference type="ChEBI" id="CHEBI:30616"/>
    </ligand>
</feature>
<comment type="function">
    <text evidence="11">Catalyzes the phosphorylation of the hydroxyl group of 4-methyl-5-beta-hydroxyethylthiazole (THZ).</text>
</comment>
<evidence type="ECO:0000313" key="13">
    <source>
        <dbReference type="Proteomes" id="UP000233332"/>
    </source>
</evidence>
<keyword evidence="8 11" id="KW-0067">ATP-binding</keyword>
<evidence type="ECO:0000256" key="5">
    <source>
        <dbReference type="ARBA" id="ARBA00022723"/>
    </source>
</evidence>
<keyword evidence="9 11" id="KW-0460">Magnesium</keyword>
<comment type="pathway">
    <text evidence="3 11">Cofactor biosynthesis; thiamine diphosphate biosynthesis; 4-methyl-5-(2-phosphoethyl)-thiazole from 5-(2-hydroxyethyl)-4-methylthiazole: step 1/1.</text>
</comment>
<dbReference type="PIRSF" id="PIRSF000513">
    <property type="entry name" value="Thz_kinase"/>
    <property type="match status" value="1"/>
</dbReference>
<dbReference type="Gene3D" id="3.40.1190.20">
    <property type="match status" value="1"/>
</dbReference>
<evidence type="ECO:0000256" key="7">
    <source>
        <dbReference type="ARBA" id="ARBA00022777"/>
    </source>
</evidence>
<comment type="cofactor">
    <cofactor evidence="2 11">
        <name>Mg(2+)</name>
        <dbReference type="ChEBI" id="CHEBI:18420"/>
    </cofactor>
</comment>
<accession>A0A2N3L8D3</accession>
<dbReference type="Pfam" id="PF02110">
    <property type="entry name" value="HK"/>
    <property type="match status" value="1"/>
</dbReference>
<dbReference type="HAMAP" id="MF_00228">
    <property type="entry name" value="Thz_kinase"/>
    <property type="match status" value="1"/>
</dbReference>
<keyword evidence="10 11" id="KW-0784">Thiamine biosynthesis</keyword>
<comment type="catalytic activity">
    <reaction evidence="1 11">
        <text>5-(2-hydroxyethyl)-4-methylthiazole + ATP = 4-methyl-5-(2-phosphooxyethyl)-thiazole + ADP + H(+)</text>
        <dbReference type="Rhea" id="RHEA:24212"/>
        <dbReference type="ChEBI" id="CHEBI:15378"/>
        <dbReference type="ChEBI" id="CHEBI:17957"/>
        <dbReference type="ChEBI" id="CHEBI:30616"/>
        <dbReference type="ChEBI" id="CHEBI:58296"/>
        <dbReference type="ChEBI" id="CHEBI:456216"/>
        <dbReference type="EC" id="2.7.1.50"/>
    </reaction>
</comment>
<feature type="binding site" evidence="11">
    <location>
        <position position="123"/>
    </location>
    <ligand>
        <name>ATP</name>
        <dbReference type="ChEBI" id="CHEBI:30616"/>
    </ligand>
</feature>
<dbReference type="GO" id="GO:0000287">
    <property type="term" value="F:magnesium ion binding"/>
    <property type="evidence" value="ECO:0007669"/>
    <property type="project" value="UniProtKB-UniRule"/>
</dbReference>
<sequence length="269" mass="27535">MTTDLSQTTTDLYERMRATNPLVQCITNYVAMNYAANVLLAAGASPAMVHTPEESGEFATIAGALTVNIGTLSPNWVEGMIAAAKSANTAGKPWVLDPVAHFATGYRQGTTTELLKLNPTVIRGNASEIIALGGGQSAGQGVDSGDPVEQAEDAARTLATAQKAIVAVTGEVDFVTDGTRSVRIAGGSDLMPKITAMGCALTALTGAYVAIAPDQAFEATVAALANFAVAGEIAAKSANGPASFMTAFVDGLYTLDAKTFNANARITAQ</sequence>
<name>A0A2N3L8D3_9PROT</name>
<keyword evidence="4 11" id="KW-0808">Transferase</keyword>
<dbReference type="UniPathway" id="UPA00060">
    <property type="reaction ID" value="UER00139"/>
</dbReference>
<evidence type="ECO:0000256" key="6">
    <source>
        <dbReference type="ARBA" id="ARBA00022741"/>
    </source>
</evidence>
<keyword evidence="7 11" id="KW-0418">Kinase</keyword>
<dbReference type="Proteomes" id="UP000233332">
    <property type="component" value="Unassembled WGS sequence"/>
</dbReference>